<organism evidence="1 2">
    <name type="scientific">Pseudomonas phage Epa1</name>
    <dbReference type="NCBI Taxonomy" id="2719568"/>
    <lineage>
        <taxon>Viruses</taxon>
        <taxon>Duplodnaviria</taxon>
        <taxon>Heunggongvirae</taxon>
        <taxon>Uroviricota</taxon>
        <taxon>Caudoviricetes</taxon>
        <taxon>Bruynoghevirus</taxon>
        <taxon>Bruynoghevirus PaP3</taxon>
    </lineage>
</organism>
<protein>
    <submittedName>
        <fullName evidence="1">Uncharacterized protein</fullName>
    </submittedName>
</protein>
<evidence type="ECO:0000313" key="1">
    <source>
        <dbReference type="EMBL" id="QIQ64434.1"/>
    </source>
</evidence>
<evidence type="ECO:0000313" key="2">
    <source>
        <dbReference type="Proteomes" id="UP000502495"/>
    </source>
</evidence>
<sequence>MKSPYEAAHERSQMINRLKKLTRMIRVHPDPRWIVERQELIRKLSK</sequence>
<dbReference type="EMBL" id="MT108723">
    <property type="protein sequence ID" value="QIQ64434.1"/>
    <property type="molecule type" value="Genomic_DNA"/>
</dbReference>
<gene>
    <name evidence="1" type="ORF">Epa1_p68</name>
</gene>
<name>A0A6G9LII4_9CAUD</name>
<reference evidence="1 2" key="1">
    <citation type="submission" date="2020-02" db="EMBL/GenBank/DDBJ databases">
        <title>Complete Genome Sequences of Nine Phages Lytic against Multidrug-Resistant Pseudomonas aeruginosa.</title>
        <authorList>
            <person name="Farlow J."/>
            <person name="Freyberger H.R."/>
            <person name="He Y."/>
            <person name="Ward A.M."/>
            <person name="Rutvisuttinunt W."/>
            <person name="Li T."/>
            <person name="Jacobs A.C."/>
            <person name="Nikolich M.P."/>
            <person name="Filippov A."/>
        </authorList>
    </citation>
    <scope>NUCLEOTIDE SEQUENCE [LARGE SCALE GENOMIC DNA]</scope>
</reference>
<accession>A0A6G9LII4</accession>
<dbReference type="Proteomes" id="UP000502495">
    <property type="component" value="Segment"/>
</dbReference>
<dbReference type="NCBIfam" id="NF041858">
    <property type="entry name" value="anti_silent_Mip"/>
    <property type="match status" value="1"/>
</dbReference>
<proteinExistence type="predicted"/>